<feature type="compositionally biased region" description="Acidic residues" evidence="10">
    <location>
        <begin position="477"/>
        <end position="502"/>
    </location>
</feature>
<feature type="region of interest" description="Disordered" evidence="10">
    <location>
        <begin position="98"/>
        <end position="141"/>
    </location>
</feature>
<keyword evidence="13" id="KW-1185">Reference proteome</keyword>
<evidence type="ECO:0000313" key="12">
    <source>
        <dbReference type="EMBL" id="KAG0320126.1"/>
    </source>
</evidence>
<feature type="compositionally biased region" description="Polar residues" evidence="10">
    <location>
        <begin position="522"/>
        <end position="536"/>
    </location>
</feature>
<feature type="region of interest" description="Disordered" evidence="10">
    <location>
        <begin position="719"/>
        <end position="756"/>
    </location>
</feature>
<evidence type="ECO:0000313" key="13">
    <source>
        <dbReference type="Proteomes" id="UP000738325"/>
    </source>
</evidence>
<feature type="compositionally biased region" description="Polar residues" evidence="10">
    <location>
        <begin position="131"/>
        <end position="141"/>
    </location>
</feature>
<evidence type="ECO:0000256" key="10">
    <source>
        <dbReference type="SAM" id="MobiDB-lite"/>
    </source>
</evidence>
<evidence type="ECO:0000256" key="1">
    <source>
        <dbReference type="ARBA" id="ARBA00004123"/>
    </source>
</evidence>
<dbReference type="EMBL" id="JAAAIP010000295">
    <property type="protein sequence ID" value="KAG0320126.1"/>
    <property type="molecule type" value="Genomic_DNA"/>
</dbReference>
<feature type="region of interest" description="Disordered" evidence="10">
    <location>
        <begin position="465"/>
        <end position="536"/>
    </location>
</feature>
<evidence type="ECO:0000256" key="4">
    <source>
        <dbReference type="ARBA" id="ARBA00022737"/>
    </source>
</evidence>
<dbReference type="SUPFAM" id="SSF57667">
    <property type="entry name" value="beta-beta-alpha zinc fingers"/>
    <property type="match status" value="2"/>
</dbReference>
<evidence type="ECO:0000256" key="7">
    <source>
        <dbReference type="ARBA" id="ARBA00023242"/>
    </source>
</evidence>
<dbReference type="Gene3D" id="3.30.160.60">
    <property type="entry name" value="Classic Zinc Finger"/>
    <property type="match status" value="2"/>
</dbReference>
<keyword evidence="7" id="KW-0539">Nucleus</keyword>
<dbReference type="OrthoDB" id="6155966at2759"/>
<dbReference type="Proteomes" id="UP000738325">
    <property type="component" value="Unassembled WGS sequence"/>
</dbReference>
<gene>
    <name evidence="12" type="ORF">BGZ99_004685</name>
</gene>
<dbReference type="InterPro" id="IPR050806">
    <property type="entry name" value="pacC/RIM101"/>
</dbReference>
<dbReference type="Pfam" id="PF00096">
    <property type="entry name" value="zf-C2H2"/>
    <property type="match status" value="1"/>
</dbReference>
<dbReference type="PANTHER" id="PTHR47257">
    <property type="entry name" value="PH-RESPONSE TRANSCRIPTION FACTOR PACC/RIM101"/>
    <property type="match status" value="1"/>
</dbReference>
<evidence type="ECO:0000256" key="5">
    <source>
        <dbReference type="ARBA" id="ARBA00022771"/>
    </source>
</evidence>
<evidence type="ECO:0000256" key="9">
    <source>
        <dbReference type="PROSITE-ProRule" id="PRU00042"/>
    </source>
</evidence>
<dbReference type="GO" id="GO:0008270">
    <property type="term" value="F:zinc ion binding"/>
    <property type="evidence" value="ECO:0007669"/>
    <property type="project" value="UniProtKB-KW"/>
</dbReference>
<feature type="region of interest" description="Disordered" evidence="10">
    <location>
        <begin position="416"/>
        <end position="439"/>
    </location>
</feature>
<sequence length="801" mass="87836">MESIPSPHSFIFSDEYICQWDSCGKTFDDPELLYEHLTNDHVGRKARQNLCLTCHWDKCSGPTFVKRDHITSHLRVHVPFKPHTCKICRKDFKRPQDLKKHEKIHEDDNETSSAQQPSISSTGHLQPPKTSPSYSASSDLFSSPNAPDLELDILNGAYYGSFPNANGFDDLVSSMGSKRPRDGIDEILSETLSVFAVESKKMRSDASYNPDTMASLDALSAIMEVDGLTPDRLASSLPEVTDWSQFSQFNQYVATLFEDVSGETFESQMYNSSLFPEYDQKQSPITQDTKNGVTDSFQNYDNMVVGLENNNLAGYGSSAVDSIYSTVIPEDPFTSQDAQSATLLFASANAPYESSLPKPGVVRNHVAKSSVQQLNRFSNPKYVSLPALQNGAALPIKMEPEEQAPPKISQQVKRHYASVSTQTKSNRDRHAAAVASADGMMMQARPSEIKWKSKVRVPVDTDVLLDSIPDAPNTPLEGEESADEDSEEIQDQQLEGDEEEGEQPVAALNAQDRESLEADATSIPQAVSETSSSQSRFGSYVQRARARQAAVAAAEAAASRGVEAVDPVEAITRQLAQIPLDGSDIKPGIKPLTTKPITEGDMERQIKAAKARSLCSQDPARKQHADVILSLLKNIDALMVEHRKKVARFKASQAQIANSSPTGSGVHVHAQSQGPIRTVSSYLPHREASFSAVPYRPSPLYQEHGADVKVDYSQLRSTLTEESSHSSPAVMTTFKSLGSSGTPSRESASDSPVLYPTSDLHHSLVVPFELSEEERRFIEEDNAKTSAQQAAVAEFHLNHVS</sequence>
<proteinExistence type="inferred from homology"/>
<dbReference type="PROSITE" id="PS50157">
    <property type="entry name" value="ZINC_FINGER_C2H2_2"/>
    <property type="match status" value="2"/>
</dbReference>
<feature type="domain" description="C2H2-type" evidence="11">
    <location>
        <begin position="83"/>
        <end position="110"/>
    </location>
</feature>
<name>A0A9P6RL12_9FUNG</name>
<dbReference type="PANTHER" id="PTHR47257:SF1">
    <property type="entry name" value="PH-RESPONSE TRANSCRIPTION FACTOR PACC_RIM101"/>
    <property type="match status" value="1"/>
</dbReference>
<comment type="subcellular location">
    <subcellularLocation>
        <location evidence="1">Nucleus</location>
    </subcellularLocation>
</comment>
<dbReference type="GO" id="GO:0045944">
    <property type="term" value="P:positive regulation of transcription by RNA polymerase II"/>
    <property type="evidence" value="ECO:0007669"/>
    <property type="project" value="TreeGrafter"/>
</dbReference>
<evidence type="ECO:0000256" key="3">
    <source>
        <dbReference type="ARBA" id="ARBA00022723"/>
    </source>
</evidence>
<keyword evidence="2" id="KW-0678">Repressor</keyword>
<accession>A0A9P6RL12</accession>
<keyword evidence="5 9" id="KW-0863">Zinc-finger</keyword>
<dbReference type="GO" id="GO:0005634">
    <property type="term" value="C:nucleus"/>
    <property type="evidence" value="ECO:0007669"/>
    <property type="project" value="UniProtKB-SubCell"/>
</dbReference>
<protein>
    <recommendedName>
        <fullName evidence="11">C2H2-type domain-containing protein</fullName>
    </recommendedName>
</protein>
<feature type="domain" description="C2H2-type" evidence="11">
    <location>
        <begin position="16"/>
        <end position="46"/>
    </location>
</feature>
<dbReference type="AlphaFoldDB" id="A0A9P6RL12"/>
<organism evidence="12 13">
    <name type="scientific">Dissophora globulifera</name>
    <dbReference type="NCBI Taxonomy" id="979702"/>
    <lineage>
        <taxon>Eukaryota</taxon>
        <taxon>Fungi</taxon>
        <taxon>Fungi incertae sedis</taxon>
        <taxon>Mucoromycota</taxon>
        <taxon>Mortierellomycotina</taxon>
        <taxon>Mortierellomycetes</taxon>
        <taxon>Mortierellales</taxon>
        <taxon>Mortierellaceae</taxon>
        <taxon>Dissophora</taxon>
    </lineage>
</organism>
<feature type="compositionally biased region" description="Polar residues" evidence="10">
    <location>
        <begin position="719"/>
        <end position="750"/>
    </location>
</feature>
<evidence type="ECO:0000259" key="11">
    <source>
        <dbReference type="PROSITE" id="PS50157"/>
    </source>
</evidence>
<reference evidence="12" key="1">
    <citation type="journal article" date="2020" name="Fungal Divers.">
        <title>Resolving the Mortierellaceae phylogeny through synthesis of multi-gene phylogenetics and phylogenomics.</title>
        <authorList>
            <person name="Vandepol N."/>
            <person name="Liber J."/>
            <person name="Desiro A."/>
            <person name="Na H."/>
            <person name="Kennedy M."/>
            <person name="Barry K."/>
            <person name="Grigoriev I.V."/>
            <person name="Miller A.N."/>
            <person name="O'Donnell K."/>
            <person name="Stajich J.E."/>
            <person name="Bonito G."/>
        </authorList>
    </citation>
    <scope>NUCLEOTIDE SEQUENCE</scope>
    <source>
        <strain evidence="12">REB-010B</strain>
    </source>
</reference>
<dbReference type="PROSITE" id="PS00028">
    <property type="entry name" value="ZINC_FINGER_C2H2_1"/>
    <property type="match status" value="2"/>
</dbReference>
<feature type="compositionally biased region" description="Polar residues" evidence="10">
    <location>
        <begin position="111"/>
        <end position="124"/>
    </location>
</feature>
<dbReference type="Pfam" id="PF21816">
    <property type="entry name" value="Zap1_zf1"/>
    <property type="match status" value="1"/>
</dbReference>
<dbReference type="InterPro" id="IPR013087">
    <property type="entry name" value="Znf_C2H2_type"/>
</dbReference>
<keyword evidence="3" id="KW-0479">Metal-binding</keyword>
<keyword evidence="6" id="KW-0862">Zinc</keyword>
<evidence type="ECO:0000256" key="8">
    <source>
        <dbReference type="ARBA" id="ARBA00038089"/>
    </source>
</evidence>
<keyword evidence="4" id="KW-0677">Repeat</keyword>
<dbReference type="InterPro" id="IPR048420">
    <property type="entry name" value="Zap1-like_Znf1"/>
</dbReference>
<evidence type="ECO:0000256" key="2">
    <source>
        <dbReference type="ARBA" id="ARBA00022491"/>
    </source>
</evidence>
<comment type="similarity">
    <text evidence="8">Belongs to the pacC/RIM101 family.</text>
</comment>
<comment type="caution">
    <text evidence="12">The sequence shown here is derived from an EMBL/GenBank/DDBJ whole genome shotgun (WGS) entry which is preliminary data.</text>
</comment>
<dbReference type="InterPro" id="IPR036236">
    <property type="entry name" value="Znf_C2H2_sf"/>
</dbReference>
<evidence type="ECO:0000256" key="6">
    <source>
        <dbReference type="ARBA" id="ARBA00022833"/>
    </source>
</evidence>
<dbReference type="SMART" id="SM00355">
    <property type="entry name" value="ZnF_C2H2"/>
    <property type="match status" value="3"/>
</dbReference>